<comment type="caution">
    <text evidence="1">The sequence shown here is derived from an EMBL/GenBank/DDBJ whole genome shotgun (WGS) entry which is preliminary data.</text>
</comment>
<reference evidence="1" key="1">
    <citation type="journal article" date="2023" name="G3 (Bethesda)">
        <title>Whole genome assemblies of Zophobas morio and Tenebrio molitor.</title>
        <authorList>
            <person name="Kaur S."/>
            <person name="Stinson S.A."/>
            <person name="diCenzo G.C."/>
        </authorList>
    </citation>
    <scope>NUCLEOTIDE SEQUENCE</scope>
    <source>
        <strain evidence="1">QUZm001</strain>
    </source>
</reference>
<accession>A0AA38HRF5</accession>
<proteinExistence type="predicted"/>
<evidence type="ECO:0000313" key="2">
    <source>
        <dbReference type="Proteomes" id="UP001168821"/>
    </source>
</evidence>
<dbReference type="AlphaFoldDB" id="A0AA38HRF5"/>
<dbReference type="EMBL" id="JALNTZ010000008">
    <property type="protein sequence ID" value="KAJ3642573.1"/>
    <property type="molecule type" value="Genomic_DNA"/>
</dbReference>
<protein>
    <submittedName>
        <fullName evidence="1">Uncharacterized protein</fullName>
    </submittedName>
</protein>
<dbReference type="Proteomes" id="UP001168821">
    <property type="component" value="Unassembled WGS sequence"/>
</dbReference>
<evidence type="ECO:0000313" key="1">
    <source>
        <dbReference type="EMBL" id="KAJ3642573.1"/>
    </source>
</evidence>
<gene>
    <name evidence="1" type="ORF">Zmor_025338</name>
</gene>
<name>A0AA38HRF5_9CUCU</name>
<sequence>MEVDSGEFVVSLSAAAAVRDSSEKTEYTSGINSQIDQKVPEFSHQLVERSGVVYVSADDRFMWTGCRRGRYNIGRVAEGVPSASRGPQLLQVAPRLLAVCYICSASSVINCQRQAASCRCPFSLTRR</sequence>
<keyword evidence="2" id="KW-1185">Reference proteome</keyword>
<organism evidence="1 2">
    <name type="scientific">Zophobas morio</name>
    <dbReference type="NCBI Taxonomy" id="2755281"/>
    <lineage>
        <taxon>Eukaryota</taxon>
        <taxon>Metazoa</taxon>
        <taxon>Ecdysozoa</taxon>
        <taxon>Arthropoda</taxon>
        <taxon>Hexapoda</taxon>
        <taxon>Insecta</taxon>
        <taxon>Pterygota</taxon>
        <taxon>Neoptera</taxon>
        <taxon>Endopterygota</taxon>
        <taxon>Coleoptera</taxon>
        <taxon>Polyphaga</taxon>
        <taxon>Cucujiformia</taxon>
        <taxon>Tenebrionidae</taxon>
        <taxon>Zophobas</taxon>
    </lineage>
</organism>